<dbReference type="EMBL" id="VZUL01000002">
    <property type="protein sequence ID" value="KAB1088338.1"/>
    <property type="molecule type" value="Genomic_DNA"/>
</dbReference>
<gene>
    <name evidence="2" type="ORF">F4V91_19085</name>
</gene>
<evidence type="ECO:0000313" key="3">
    <source>
        <dbReference type="Proteomes" id="UP000386575"/>
    </source>
</evidence>
<proteinExistence type="predicted"/>
<dbReference type="InterPro" id="IPR018720">
    <property type="entry name" value="DUF2249"/>
</dbReference>
<comment type="caution">
    <text evidence="2">The sequence shown here is derived from an EMBL/GenBank/DDBJ whole genome shotgun (WGS) entry which is preliminary data.</text>
</comment>
<dbReference type="Pfam" id="PF10006">
    <property type="entry name" value="DUF2249"/>
    <property type="match status" value="1"/>
</dbReference>
<evidence type="ECO:0000313" key="2">
    <source>
        <dbReference type="EMBL" id="KAB1088338.1"/>
    </source>
</evidence>
<sequence length="89" mass="10094">MSDIEIPSIDVRTLAPAERHPKIFGVLTSLIPGGVMLVTSDHDPRPLHYQIESRYPEEFDWQYLEQGPDVWRVEIQRAQGSGCDCCCGH</sequence>
<dbReference type="RefSeq" id="WP_151044666.1">
    <property type="nucleotide sequence ID" value="NZ_VZUL01000002.1"/>
</dbReference>
<dbReference type="Proteomes" id="UP000386575">
    <property type="component" value="Unassembled WGS sequence"/>
</dbReference>
<accession>A0A6A1TV79</accession>
<organism evidence="2 3">
    <name type="scientific">Neorhizobium galegae</name>
    <name type="common">Rhizobium galegae</name>
    <dbReference type="NCBI Taxonomy" id="399"/>
    <lineage>
        <taxon>Bacteria</taxon>
        <taxon>Pseudomonadati</taxon>
        <taxon>Pseudomonadota</taxon>
        <taxon>Alphaproteobacteria</taxon>
        <taxon>Hyphomicrobiales</taxon>
        <taxon>Rhizobiaceae</taxon>
        <taxon>Rhizobium/Agrobacterium group</taxon>
        <taxon>Neorhizobium</taxon>
    </lineage>
</organism>
<protein>
    <submittedName>
        <fullName evidence="2">DUF2249 domain-containing protein</fullName>
    </submittedName>
</protein>
<feature type="domain" description="DUF2249" evidence="1">
    <location>
        <begin position="9"/>
        <end position="77"/>
    </location>
</feature>
<dbReference type="AlphaFoldDB" id="A0A6A1TV79"/>
<evidence type="ECO:0000259" key="1">
    <source>
        <dbReference type="Pfam" id="PF10006"/>
    </source>
</evidence>
<name>A0A6A1TV79_NEOGA</name>
<reference evidence="2 3" key="1">
    <citation type="submission" date="2019-09" db="EMBL/GenBank/DDBJ databases">
        <title>Genome sequencing of Ng87 strain.</title>
        <authorList>
            <person name="Karasev E.S."/>
            <person name="Andronov E."/>
        </authorList>
    </citation>
    <scope>NUCLEOTIDE SEQUENCE [LARGE SCALE GENOMIC DNA]</scope>
    <source>
        <strain evidence="2 3">Ng87</strain>
    </source>
</reference>